<dbReference type="Proteomes" id="UP001341281">
    <property type="component" value="Chromosome 03"/>
</dbReference>
<gene>
    <name evidence="2" type="ORF">U9M48_012834</name>
</gene>
<sequence length="66" mass="7108">MEKQSKEQEDPQLQPPQRSELKSKRMRTPSTQSTGQGRGSASAICTPPSAAASISVEKVSIQIPNL</sequence>
<dbReference type="EMBL" id="CP144747">
    <property type="protein sequence ID" value="WVZ63180.1"/>
    <property type="molecule type" value="Genomic_DNA"/>
</dbReference>
<evidence type="ECO:0000256" key="1">
    <source>
        <dbReference type="SAM" id="MobiDB-lite"/>
    </source>
</evidence>
<evidence type="ECO:0000313" key="3">
    <source>
        <dbReference type="Proteomes" id="UP001341281"/>
    </source>
</evidence>
<reference evidence="2 3" key="1">
    <citation type="submission" date="2024-02" db="EMBL/GenBank/DDBJ databases">
        <title>High-quality chromosome-scale genome assembly of Pensacola bahiagrass (Paspalum notatum Flugge var. saurae).</title>
        <authorList>
            <person name="Vega J.M."/>
            <person name="Podio M."/>
            <person name="Orjuela J."/>
            <person name="Siena L.A."/>
            <person name="Pessino S.C."/>
            <person name="Combes M.C."/>
            <person name="Mariac C."/>
            <person name="Albertini E."/>
            <person name="Pupilli F."/>
            <person name="Ortiz J.P.A."/>
            <person name="Leblanc O."/>
        </authorList>
    </citation>
    <scope>NUCLEOTIDE SEQUENCE [LARGE SCALE GENOMIC DNA]</scope>
    <source>
        <strain evidence="2">R1</strain>
        <tissue evidence="2">Leaf</tissue>
    </source>
</reference>
<protein>
    <submittedName>
        <fullName evidence="2">Uncharacterized protein</fullName>
    </submittedName>
</protein>
<proteinExistence type="predicted"/>
<feature type="region of interest" description="Disordered" evidence="1">
    <location>
        <begin position="1"/>
        <end position="50"/>
    </location>
</feature>
<name>A0AAQ3SYC6_PASNO</name>
<dbReference type="AlphaFoldDB" id="A0AAQ3SYC6"/>
<organism evidence="2 3">
    <name type="scientific">Paspalum notatum var. saurae</name>
    <dbReference type="NCBI Taxonomy" id="547442"/>
    <lineage>
        <taxon>Eukaryota</taxon>
        <taxon>Viridiplantae</taxon>
        <taxon>Streptophyta</taxon>
        <taxon>Embryophyta</taxon>
        <taxon>Tracheophyta</taxon>
        <taxon>Spermatophyta</taxon>
        <taxon>Magnoliopsida</taxon>
        <taxon>Liliopsida</taxon>
        <taxon>Poales</taxon>
        <taxon>Poaceae</taxon>
        <taxon>PACMAD clade</taxon>
        <taxon>Panicoideae</taxon>
        <taxon>Andropogonodae</taxon>
        <taxon>Paspaleae</taxon>
        <taxon>Paspalinae</taxon>
        <taxon>Paspalum</taxon>
    </lineage>
</organism>
<keyword evidence="3" id="KW-1185">Reference proteome</keyword>
<accession>A0AAQ3SYC6</accession>
<evidence type="ECO:0000313" key="2">
    <source>
        <dbReference type="EMBL" id="WVZ63180.1"/>
    </source>
</evidence>